<sequence>MPDTIGSMPCSGVSLESTPSAIPQGCHAAPGACHPTPDQWSSPRAQGALRRCTVSTAQATLTAGGQLAMDRRDQVAPSSEVWCGQGELTCRGHGGAKAHPPGGPAAAPEGDQPRTLTPKWAVSERIIFFCFQ</sequence>
<dbReference type="EMBL" id="HBJA01069936">
    <property type="protein sequence ID" value="CAE0813434.1"/>
    <property type="molecule type" value="Transcribed_RNA"/>
</dbReference>
<feature type="compositionally biased region" description="Low complexity" evidence="1">
    <location>
        <begin position="97"/>
        <end position="108"/>
    </location>
</feature>
<organism evidence="2">
    <name type="scientific">Eutreptiella gymnastica</name>
    <dbReference type="NCBI Taxonomy" id="73025"/>
    <lineage>
        <taxon>Eukaryota</taxon>
        <taxon>Discoba</taxon>
        <taxon>Euglenozoa</taxon>
        <taxon>Euglenida</taxon>
        <taxon>Spirocuta</taxon>
        <taxon>Euglenophyceae</taxon>
        <taxon>Eutreptiales</taxon>
        <taxon>Eutreptiaceae</taxon>
        <taxon>Eutreptiella</taxon>
    </lineage>
</organism>
<accession>A0A7S4D1V2</accession>
<feature type="region of interest" description="Disordered" evidence="1">
    <location>
        <begin position="93"/>
        <end position="114"/>
    </location>
</feature>
<name>A0A7S4D1V2_9EUGL</name>
<proteinExistence type="predicted"/>
<reference evidence="2" key="1">
    <citation type="submission" date="2021-01" db="EMBL/GenBank/DDBJ databases">
        <authorList>
            <person name="Corre E."/>
            <person name="Pelletier E."/>
            <person name="Niang G."/>
            <person name="Scheremetjew M."/>
            <person name="Finn R."/>
            <person name="Kale V."/>
            <person name="Holt S."/>
            <person name="Cochrane G."/>
            <person name="Meng A."/>
            <person name="Brown T."/>
            <person name="Cohen L."/>
        </authorList>
    </citation>
    <scope>NUCLEOTIDE SEQUENCE</scope>
    <source>
        <strain evidence="2">CCMP1594</strain>
    </source>
</reference>
<gene>
    <name evidence="2" type="ORF">EGYM00163_LOCUS24585</name>
</gene>
<evidence type="ECO:0000256" key="1">
    <source>
        <dbReference type="SAM" id="MobiDB-lite"/>
    </source>
</evidence>
<evidence type="ECO:0000313" key="2">
    <source>
        <dbReference type="EMBL" id="CAE0813434.1"/>
    </source>
</evidence>
<protein>
    <submittedName>
        <fullName evidence="2">Uncharacterized protein</fullName>
    </submittedName>
</protein>
<dbReference type="AlphaFoldDB" id="A0A7S4D1V2"/>
<feature type="region of interest" description="Disordered" evidence="1">
    <location>
        <begin position="1"/>
        <end position="23"/>
    </location>
</feature>